<dbReference type="RefSeq" id="WP_072955418.1">
    <property type="nucleotide sequence ID" value="NZ_FQUH01000002.1"/>
</dbReference>
<gene>
    <name evidence="2" type="ORF">SAMN02745781_00629</name>
</gene>
<dbReference type="Proteomes" id="UP000184159">
    <property type="component" value="Unassembled WGS sequence"/>
</dbReference>
<sequence>MLTQTERLGVTKLDYYFSSHGWLFREQMVHDFGIDAHVETTNEKYPTGQLIGIQIKSGMSFFSEEKDDLYVFRTGDKHIEYWSNHTLPVILVLYNTDDDILYWQAINESTVVSTGKGWKIEVPKNQIMDERSLIILSKLTQPEPYIQKLNKLKLDRYWMEKINDGQEVFVEFDDWINKSLSRYQIRLSCEDDSQHWPMTYCPGMSIEEALEFFLPWANFRMDLEAHRDGSVGQWDAECYMAYDKEEGRAIHGMSFEEWYNEPDEIVPYQEDGEVATYRLQLELNDLGRAFMEIDGFLSDKSKFQGKTFTTDDLQW</sequence>
<evidence type="ECO:0000313" key="3">
    <source>
        <dbReference type="Proteomes" id="UP000184159"/>
    </source>
</evidence>
<name>A0A1M4V488_VIBGA</name>
<dbReference type="AlphaFoldDB" id="A0A1M4V488"/>
<dbReference type="Pfam" id="PF14280">
    <property type="entry name" value="DUF4365"/>
    <property type="match status" value="1"/>
</dbReference>
<keyword evidence="3" id="KW-1185">Reference proteome</keyword>
<organism evidence="2 3">
    <name type="scientific">Vibrio gazogenes DSM 21264 = NBRC 103151</name>
    <dbReference type="NCBI Taxonomy" id="1123492"/>
    <lineage>
        <taxon>Bacteria</taxon>
        <taxon>Pseudomonadati</taxon>
        <taxon>Pseudomonadota</taxon>
        <taxon>Gammaproteobacteria</taxon>
        <taxon>Vibrionales</taxon>
        <taxon>Vibrionaceae</taxon>
        <taxon>Vibrio</taxon>
    </lineage>
</organism>
<proteinExistence type="predicted"/>
<protein>
    <recommendedName>
        <fullName evidence="1">DUF4365 domain-containing protein</fullName>
    </recommendedName>
</protein>
<accession>A0A1M4V488</accession>
<dbReference type="EMBL" id="FQUH01000002">
    <property type="protein sequence ID" value="SHE63710.1"/>
    <property type="molecule type" value="Genomic_DNA"/>
</dbReference>
<evidence type="ECO:0000259" key="1">
    <source>
        <dbReference type="Pfam" id="PF14280"/>
    </source>
</evidence>
<dbReference type="InterPro" id="IPR025375">
    <property type="entry name" value="DUF4365"/>
</dbReference>
<evidence type="ECO:0000313" key="2">
    <source>
        <dbReference type="EMBL" id="SHE63710.1"/>
    </source>
</evidence>
<feature type="domain" description="DUF4365" evidence="1">
    <location>
        <begin position="6"/>
        <end position="134"/>
    </location>
</feature>
<reference evidence="3" key="1">
    <citation type="submission" date="2016-11" db="EMBL/GenBank/DDBJ databases">
        <authorList>
            <person name="Varghese N."/>
            <person name="Submissions S."/>
        </authorList>
    </citation>
    <scope>NUCLEOTIDE SEQUENCE [LARGE SCALE GENOMIC DNA]</scope>
    <source>
        <strain evidence="3">DSM 21264</strain>
    </source>
</reference>